<keyword evidence="5" id="KW-0458">Lysosome</keyword>
<dbReference type="GO" id="GO:0005765">
    <property type="term" value="C:lysosomal membrane"/>
    <property type="evidence" value="ECO:0007669"/>
    <property type="project" value="UniProtKB-SubCell"/>
</dbReference>
<evidence type="ECO:0000256" key="1">
    <source>
        <dbReference type="ARBA" id="ARBA00004656"/>
    </source>
</evidence>
<gene>
    <name evidence="7" type="primary">BORCS7</name>
</gene>
<dbReference type="KEGG" id="pmrn:116941420"/>
<evidence type="ECO:0000256" key="5">
    <source>
        <dbReference type="ARBA" id="ARBA00023228"/>
    </source>
</evidence>
<dbReference type="CTD" id="119032"/>
<evidence type="ECO:0000256" key="4">
    <source>
        <dbReference type="ARBA" id="ARBA00023136"/>
    </source>
</evidence>
<protein>
    <recommendedName>
        <fullName evidence="3">BLOC-1-related complex subunit 7</fullName>
    </recommendedName>
</protein>
<proteinExistence type="inferred from homology"/>
<evidence type="ECO:0000313" key="6">
    <source>
        <dbReference type="Proteomes" id="UP001318040"/>
    </source>
</evidence>
<accession>A0AAJ7SZH3</accession>
<dbReference type="PANTHER" id="PTHR31397:SF1">
    <property type="entry name" value="BLOC-1-RELATED COMPLEX SUBUNIT 7"/>
    <property type="match status" value="1"/>
</dbReference>
<dbReference type="RefSeq" id="XP_032808405.1">
    <property type="nucleotide sequence ID" value="XM_032952514.1"/>
</dbReference>
<name>A0AAJ7SZH3_PETMA</name>
<keyword evidence="4" id="KW-0472">Membrane</keyword>
<evidence type="ECO:0000256" key="3">
    <source>
        <dbReference type="ARBA" id="ARBA00022295"/>
    </source>
</evidence>
<comment type="similarity">
    <text evidence="2">Belongs to the BORCS7 family.</text>
</comment>
<reference evidence="7" key="1">
    <citation type="submission" date="2025-08" db="UniProtKB">
        <authorList>
            <consortium name="RefSeq"/>
        </authorList>
    </citation>
    <scope>IDENTIFICATION</scope>
    <source>
        <tissue evidence="7">Sperm</tissue>
    </source>
</reference>
<dbReference type="Pfam" id="PF16088">
    <property type="entry name" value="BORCS7"/>
    <property type="match status" value="1"/>
</dbReference>
<sequence>MASAAPGPGPGPGPGPFGVTAKALLGEKVASGTSDLVSLSRQILKGSRSAELLGQAARNMAAQEDALLRSEDNMKKMQIITSHLQYQQESIQKNVEISSNVLDQLNHLLK</sequence>
<dbReference type="GO" id="GO:0099078">
    <property type="term" value="C:BORC complex"/>
    <property type="evidence" value="ECO:0007669"/>
    <property type="project" value="TreeGrafter"/>
</dbReference>
<evidence type="ECO:0000256" key="2">
    <source>
        <dbReference type="ARBA" id="ARBA00005433"/>
    </source>
</evidence>
<organism evidence="6 7">
    <name type="scientific">Petromyzon marinus</name>
    <name type="common">Sea lamprey</name>
    <dbReference type="NCBI Taxonomy" id="7757"/>
    <lineage>
        <taxon>Eukaryota</taxon>
        <taxon>Metazoa</taxon>
        <taxon>Chordata</taxon>
        <taxon>Craniata</taxon>
        <taxon>Vertebrata</taxon>
        <taxon>Cyclostomata</taxon>
        <taxon>Hyperoartia</taxon>
        <taxon>Petromyzontiformes</taxon>
        <taxon>Petromyzontidae</taxon>
        <taxon>Petromyzon</taxon>
    </lineage>
</organism>
<comment type="subcellular location">
    <subcellularLocation>
        <location evidence="1">Lysosome membrane</location>
    </subcellularLocation>
</comment>
<evidence type="ECO:0000313" key="7">
    <source>
        <dbReference type="RefSeq" id="XP_032808405.1"/>
    </source>
</evidence>
<dbReference type="Proteomes" id="UP001318040">
    <property type="component" value="Chromosome 11"/>
</dbReference>
<dbReference type="AlphaFoldDB" id="A0AAJ7SZH3"/>
<keyword evidence="6" id="KW-1185">Reference proteome</keyword>
<dbReference type="PANTHER" id="PTHR31397">
    <property type="entry name" value="BLOC-1-RELATED COMPLEX SUBUNIT 7 BORSC7"/>
    <property type="match status" value="1"/>
</dbReference>
<dbReference type="InterPro" id="IPR032143">
    <property type="entry name" value="BORCS7"/>
</dbReference>